<organism evidence="1 2">
    <name type="scientific">Ignelater luminosus</name>
    <name type="common">Cucubano</name>
    <name type="synonym">Pyrophorus luminosus</name>
    <dbReference type="NCBI Taxonomy" id="2038154"/>
    <lineage>
        <taxon>Eukaryota</taxon>
        <taxon>Metazoa</taxon>
        <taxon>Ecdysozoa</taxon>
        <taxon>Arthropoda</taxon>
        <taxon>Hexapoda</taxon>
        <taxon>Insecta</taxon>
        <taxon>Pterygota</taxon>
        <taxon>Neoptera</taxon>
        <taxon>Endopterygota</taxon>
        <taxon>Coleoptera</taxon>
        <taxon>Polyphaga</taxon>
        <taxon>Elateriformia</taxon>
        <taxon>Elateroidea</taxon>
        <taxon>Elateridae</taxon>
        <taxon>Agrypninae</taxon>
        <taxon>Pyrophorini</taxon>
        <taxon>Ignelater</taxon>
    </lineage>
</organism>
<proteinExistence type="predicted"/>
<evidence type="ECO:0000313" key="1">
    <source>
        <dbReference type="EMBL" id="KAF2889084.1"/>
    </source>
</evidence>
<dbReference type="AlphaFoldDB" id="A0A8K0CMC5"/>
<dbReference type="OrthoDB" id="8191755at2759"/>
<sequence length="91" mass="10629">YDASQTNTERDAMKLGYEIAKRNSLEYPLSWDRSEQADEEWLGCSLSRYPCLSIRKPRATSLGRAISLKRTNVYKLFSTLTRAYMKYTYTV</sequence>
<dbReference type="EMBL" id="VTPC01070991">
    <property type="protein sequence ID" value="KAF2889084.1"/>
    <property type="molecule type" value="Genomic_DNA"/>
</dbReference>
<protein>
    <submittedName>
        <fullName evidence="1">Uncharacterized protein</fullName>
    </submittedName>
</protein>
<comment type="caution">
    <text evidence="1">The sequence shown here is derived from an EMBL/GenBank/DDBJ whole genome shotgun (WGS) entry which is preliminary data.</text>
</comment>
<dbReference type="Proteomes" id="UP000801492">
    <property type="component" value="Unassembled WGS sequence"/>
</dbReference>
<name>A0A8K0CMC5_IGNLU</name>
<accession>A0A8K0CMC5</accession>
<feature type="non-terminal residue" evidence="1">
    <location>
        <position position="1"/>
    </location>
</feature>
<reference evidence="1" key="1">
    <citation type="submission" date="2019-08" db="EMBL/GenBank/DDBJ databases">
        <title>The genome of the North American firefly Photinus pyralis.</title>
        <authorList>
            <consortium name="Photinus pyralis genome working group"/>
            <person name="Fallon T.R."/>
            <person name="Sander Lower S.E."/>
            <person name="Weng J.-K."/>
        </authorList>
    </citation>
    <scope>NUCLEOTIDE SEQUENCE</scope>
    <source>
        <strain evidence="1">TRF0915ILg1</strain>
        <tissue evidence="1">Whole body</tissue>
    </source>
</reference>
<gene>
    <name evidence="1" type="ORF">ILUMI_17089</name>
</gene>
<keyword evidence="2" id="KW-1185">Reference proteome</keyword>
<evidence type="ECO:0000313" key="2">
    <source>
        <dbReference type="Proteomes" id="UP000801492"/>
    </source>
</evidence>